<dbReference type="SUPFAM" id="SSF46785">
    <property type="entry name" value="Winged helix' DNA-binding domain"/>
    <property type="match status" value="1"/>
</dbReference>
<dbReference type="GO" id="GO:0003700">
    <property type="term" value="F:DNA-binding transcription factor activity"/>
    <property type="evidence" value="ECO:0007669"/>
    <property type="project" value="InterPro"/>
</dbReference>
<dbReference type="InterPro" id="IPR039422">
    <property type="entry name" value="MarR/SlyA-like"/>
</dbReference>
<name>A0A4R4YZS4_9PSEU</name>
<dbReference type="Pfam" id="PF01047">
    <property type="entry name" value="MarR"/>
    <property type="match status" value="1"/>
</dbReference>
<dbReference type="Gene3D" id="1.10.10.10">
    <property type="entry name" value="Winged helix-like DNA-binding domain superfamily/Winged helix DNA-binding domain"/>
    <property type="match status" value="1"/>
</dbReference>
<keyword evidence="6" id="KW-1185">Reference proteome</keyword>
<dbReference type="PRINTS" id="PR00598">
    <property type="entry name" value="HTHMARR"/>
</dbReference>
<keyword evidence="3" id="KW-0804">Transcription</keyword>
<dbReference type="InterPro" id="IPR036388">
    <property type="entry name" value="WH-like_DNA-bd_sf"/>
</dbReference>
<dbReference type="EMBL" id="SMKW01000017">
    <property type="protein sequence ID" value="TDD51098.1"/>
    <property type="molecule type" value="Genomic_DNA"/>
</dbReference>
<evidence type="ECO:0000256" key="3">
    <source>
        <dbReference type="ARBA" id="ARBA00023163"/>
    </source>
</evidence>
<dbReference type="GO" id="GO:0003677">
    <property type="term" value="F:DNA binding"/>
    <property type="evidence" value="ECO:0007669"/>
    <property type="project" value="UniProtKB-KW"/>
</dbReference>
<dbReference type="InterPro" id="IPR036390">
    <property type="entry name" value="WH_DNA-bd_sf"/>
</dbReference>
<dbReference type="PROSITE" id="PS01117">
    <property type="entry name" value="HTH_MARR_1"/>
    <property type="match status" value="1"/>
</dbReference>
<dbReference type="PROSITE" id="PS50995">
    <property type="entry name" value="HTH_MARR_2"/>
    <property type="match status" value="1"/>
</dbReference>
<dbReference type="PANTHER" id="PTHR33164:SF43">
    <property type="entry name" value="HTH-TYPE TRANSCRIPTIONAL REPRESSOR YETL"/>
    <property type="match status" value="1"/>
</dbReference>
<protein>
    <submittedName>
        <fullName evidence="5">MarR family transcriptional regulator</fullName>
    </submittedName>
</protein>
<evidence type="ECO:0000259" key="4">
    <source>
        <dbReference type="PROSITE" id="PS50995"/>
    </source>
</evidence>
<dbReference type="AlphaFoldDB" id="A0A4R4YZS4"/>
<dbReference type="SMART" id="SM00347">
    <property type="entry name" value="HTH_MARR"/>
    <property type="match status" value="1"/>
</dbReference>
<evidence type="ECO:0000313" key="5">
    <source>
        <dbReference type="EMBL" id="TDD51098.1"/>
    </source>
</evidence>
<dbReference type="OrthoDB" id="391755at2"/>
<dbReference type="GO" id="GO:0006950">
    <property type="term" value="P:response to stress"/>
    <property type="evidence" value="ECO:0007669"/>
    <property type="project" value="TreeGrafter"/>
</dbReference>
<accession>A0A4R4YZS4</accession>
<gene>
    <name evidence="5" type="ORF">E1288_15150</name>
</gene>
<evidence type="ECO:0000256" key="2">
    <source>
        <dbReference type="ARBA" id="ARBA00023125"/>
    </source>
</evidence>
<organism evidence="5 6">
    <name type="scientific">Saccharopolyspora elongata</name>
    <dbReference type="NCBI Taxonomy" id="2530387"/>
    <lineage>
        <taxon>Bacteria</taxon>
        <taxon>Bacillati</taxon>
        <taxon>Actinomycetota</taxon>
        <taxon>Actinomycetes</taxon>
        <taxon>Pseudonocardiales</taxon>
        <taxon>Pseudonocardiaceae</taxon>
        <taxon>Saccharopolyspora</taxon>
    </lineage>
</organism>
<feature type="domain" description="HTH marR-type" evidence="4">
    <location>
        <begin position="15"/>
        <end position="147"/>
    </location>
</feature>
<sequence>MGHNVHVDKPGEHLELLIGGDLYLAHRYARAATNRALRAHRLDLRHFAVLGHLAEAGPTPQSALVGQLQMDKSSMVYVLDELERQDLVNRRKDEHDRRRYAVHLTDEGRARLAEVTRIAAQTMSKLLAPLSESDQHRLHALLTRFIDHAANET</sequence>
<proteinExistence type="predicted"/>
<reference evidence="5 6" key="1">
    <citation type="submission" date="2019-03" db="EMBL/GenBank/DDBJ databases">
        <title>Draft genome sequences of novel Actinobacteria.</title>
        <authorList>
            <person name="Sahin N."/>
            <person name="Ay H."/>
            <person name="Saygin H."/>
        </authorList>
    </citation>
    <scope>NUCLEOTIDE SEQUENCE [LARGE SCALE GENOMIC DNA]</scope>
    <source>
        <strain evidence="5 6">7K502</strain>
    </source>
</reference>
<comment type="caution">
    <text evidence="5">The sequence shown here is derived from an EMBL/GenBank/DDBJ whole genome shotgun (WGS) entry which is preliminary data.</text>
</comment>
<dbReference type="InterPro" id="IPR023187">
    <property type="entry name" value="Tscrpt_reg_MarR-type_CS"/>
</dbReference>
<dbReference type="InterPro" id="IPR000835">
    <property type="entry name" value="HTH_MarR-typ"/>
</dbReference>
<keyword evidence="1" id="KW-0805">Transcription regulation</keyword>
<keyword evidence="2" id="KW-0238">DNA-binding</keyword>
<dbReference type="PANTHER" id="PTHR33164">
    <property type="entry name" value="TRANSCRIPTIONAL REGULATOR, MARR FAMILY"/>
    <property type="match status" value="1"/>
</dbReference>
<evidence type="ECO:0000313" key="6">
    <source>
        <dbReference type="Proteomes" id="UP000294947"/>
    </source>
</evidence>
<evidence type="ECO:0000256" key="1">
    <source>
        <dbReference type="ARBA" id="ARBA00023015"/>
    </source>
</evidence>
<dbReference type="Proteomes" id="UP000294947">
    <property type="component" value="Unassembled WGS sequence"/>
</dbReference>